<keyword evidence="3" id="KW-1185">Reference proteome</keyword>
<evidence type="ECO:0008006" key="4">
    <source>
        <dbReference type="Google" id="ProtNLM"/>
    </source>
</evidence>
<reference evidence="2 3" key="1">
    <citation type="submission" date="2021-06" db="EMBL/GenBank/DDBJ databases">
        <title>Caerostris extrusa draft genome.</title>
        <authorList>
            <person name="Kono N."/>
            <person name="Arakawa K."/>
        </authorList>
    </citation>
    <scope>NUCLEOTIDE SEQUENCE [LARGE SCALE GENOMIC DNA]</scope>
</reference>
<keyword evidence="1" id="KW-0732">Signal</keyword>
<evidence type="ECO:0000313" key="2">
    <source>
        <dbReference type="EMBL" id="GIY60661.1"/>
    </source>
</evidence>
<name>A0AAV4USE1_CAEEX</name>
<dbReference type="AlphaFoldDB" id="A0AAV4USE1"/>
<organism evidence="2 3">
    <name type="scientific">Caerostris extrusa</name>
    <name type="common">Bark spider</name>
    <name type="synonym">Caerostris bankana</name>
    <dbReference type="NCBI Taxonomy" id="172846"/>
    <lineage>
        <taxon>Eukaryota</taxon>
        <taxon>Metazoa</taxon>
        <taxon>Ecdysozoa</taxon>
        <taxon>Arthropoda</taxon>
        <taxon>Chelicerata</taxon>
        <taxon>Arachnida</taxon>
        <taxon>Araneae</taxon>
        <taxon>Araneomorphae</taxon>
        <taxon>Entelegynae</taxon>
        <taxon>Araneoidea</taxon>
        <taxon>Araneidae</taxon>
        <taxon>Caerostris</taxon>
    </lineage>
</organism>
<evidence type="ECO:0000256" key="1">
    <source>
        <dbReference type="SAM" id="SignalP"/>
    </source>
</evidence>
<proteinExistence type="predicted"/>
<dbReference type="EMBL" id="BPLR01013353">
    <property type="protein sequence ID" value="GIY60661.1"/>
    <property type="molecule type" value="Genomic_DNA"/>
</dbReference>
<sequence>MSHNVSRFVSIVHFALLSAVWGNEGRRCAVDTEWSDEGKRPIPISPVTGRDDQLNFRADTILARIRAPLSSGKREVMKDNDRRARCRLRCRAFRSGIEVLVKTYVRSAFAAFIREKAVPADFPFSFSFPEKGGFASKGVLLMQNLTLEIWRRSFTVALCTAVIDLRLNIKRDI</sequence>
<comment type="caution">
    <text evidence="2">The sequence shown here is derived from an EMBL/GenBank/DDBJ whole genome shotgun (WGS) entry which is preliminary data.</text>
</comment>
<dbReference type="Proteomes" id="UP001054945">
    <property type="component" value="Unassembled WGS sequence"/>
</dbReference>
<feature type="chain" id="PRO_5043910125" description="Secreted protein" evidence="1">
    <location>
        <begin position="23"/>
        <end position="173"/>
    </location>
</feature>
<accession>A0AAV4USE1</accession>
<feature type="signal peptide" evidence="1">
    <location>
        <begin position="1"/>
        <end position="22"/>
    </location>
</feature>
<protein>
    <recommendedName>
        <fullName evidence="4">Secreted protein</fullName>
    </recommendedName>
</protein>
<evidence type="ECO:0000313" key="3">
    <source>
        <dbReference type="Proteomes" id="UP001054945"/>
    </source>
</evidence>
<gene>
    <name evidence="2" type="ORF">CEXT_507201</name>
</gene>